<dbReference type="Proteomes" id="UP000076871">
    <property type="component" value="Unassembled WGS sequence"/>
</dbReference>
<dbReference type="RefSeq" id="XP_040759032.1">
    <property type="nucleotide sequence ID" value="XM_040907348.1"/>
</dbReference>
<reference evidence="1 2" key="1">
    <citation type="journal article" date="2016" name="Mol. Biol. Evol.">
        <title>Comparative Genomics of Early-Diverging Mushroom-Forming Fungi Provides Insights into the Origins of Lignocellulose Decay Capabilities.</title>
        <authorList>
            <person name="Nagy L.G."/>
            <person name="Riley R."/>
            <person name="Tritt A."/>
            <person name="Adam C."/>
            <person name="Daum C."/>
            <person name="Floudas D."/>
            <person name="Sun H."/>
            <person name="Yadav J.S."/>
            <person name="Pangilinan J."/>
            <person name="Larsson K.H."/>
            <person name="Matsuura K."/>
            <person name="Barry K."/>
            <person name="Labutti K."/>
            <person name="Kuo R."/>
            <person name="Ohm R.A."/>
            <person name="Bhattacharya S.S."/>
            <person name="Shirouzu T."/>
            <person name="Yoshinaga Y."/>
            <person name="Martin F.M."/>
            <person name="Grigoriev I.V."/>
            <person name="Hibbett D.S."/>
        </authorList>
    </citation>
    <scope>NUCLEOTIDE SEQUENCE [LARGE SCALE GENOMIC DNA]</scope>
    <source>
        <strain evidence="1 2">93-53</strain>
    </source>
</reference>
<evidence type="ECO:0000313" key="2">
    <source>
        <dbReference type="Proteomes" id="UP000076871"/>
    </source>
</evidence>
<keyword evidence="2" id="KW-1185">Reference proteome</keyword>
<dbReference type="EMBL" id="KV427667">
    <property type="protein sequence ID" value="KZT01292.1"/>
    <property type="molecule type" value="Genomic_DNA"/>
</dbReference>
<proteinExistence type="predicted"/>
<dbReference type="AlphaFoldDB" id="A0A165BM16"/>
<evidence type="ECO:0000313" key="1">
    <source>
        <dbReference type="EMBL" id="KZT01292.1"/>
    </source>
</evidence>
<protein>
    <submittedName>
        <fullName evidence="1">Uncharacterized protein</fullName>
    </submittedName>
</protein>
<sequence>MATLKYLSILGEVVHFGSEYCLRGVFDVCHDALSSSSDFAIMAQLDQQSGQMTFSTRFRHEQKVENDTKMMKMSLSWSRHPDLFVHYVLALQKSLLIHPKSDRQARIPDAKFSFSWHPDTAHSPSPSTRDGAQSERHLSLIEKGDVSACLAHPKGATGDKRYSVAGDQEASIRMRARAIGGKVPGLVGDMTL</sequence>
<gene>
    <name evidence="1" type="ORF">LAESUDRAFT_717598</name>
</gene>
<dbReference type="InParanoid" id="A0A165BM16"/>
<accession>A0A165BM16</accession>
<name>A0A165BM16_9APHY</name>
<organism evidence="1 2">
    <name type="scientific">Laetiporus sulphureus 93-53</name>
    <dbReference type="NCBI Taxonomy" id="1314785"/>
    <lineage>
        <taxon>Eukaryota</taxon>
        <taxon>Fungi</taxon>
        <taxon>Dikarya</taxon>
        <taxon>Basidiomycota</taxon>
        <taxon>Agaricomycotina</taxon>
        <taxon>Agaricomycetes</taxon>
        <taxon>Polyporales</taxon>
        <taxon>Laetiporus</taxon>
    </lineage>
</organism>
<dbReference type="GeneID" id="63824377"/>